<evidence type="ECO:0000313" key="5">
    <source>
        <dbReference type="EMBL" id="QBK30262.1"/>
    </source>
</evidence>
<dbReference type="EMBL" id="CP036532">
    <property type="protein sequence ID" value="QBK30262.1"/>
    <property type="molecule type" value="Genomic_DNA"/>
</dbReference>
<dbReference type="OrthoDB" id="9804742at2"/>
<keyword evidence="6" id="KW-1185">Reference proteome</keyword>
<dbReference type="SMART" id="SM00418">
    <property type="entry name" value="HTH_ARSR"/>
    <property type="match status" value="1"/>
</dbReference>
<dbReference type="InterPro" id="IPR051081">
    <property type="entry name" value="HTH_MetalResp_TranReg"/>
</dbReference>
<name>A0A4P6UZ04_9HYPH</name>
<evidence type="ECO:0000256" key="2">
    <source>
        <dbReference type="ARBA" id="ARBA00023125"/>
    </source>
</evidence>
<dbReference type="PANTHER" id="PTHR33154:SF15">
    <property type="entry name" value="REGULATORY PROTEIN ARSR"/>
    <property type="match status" value="1"/>
</dbReference>
<dbReference type="InterPro" id="IPR036388">
    <property type="entry name" value="WH-like_DNA-bd_sf"/>
</dbReference>
<dbReference type="CDD" id="cd00090">
    <property type="entry name" value="HTH_ARSR"/>
    <property type="match status" value="1"/>
</dbReference>
<proteinExistence type="predicted"/>
<protein>
    <submittedName>
        <fullName evidence="5">ArsR family transcriptional regulator</fullName>
    </submittedName>
</protein>
<keyword evidence="2" id="KW-0238">DNA-binding</keyword>
<evidence type="ECO:0000256" key="1">
    <source>
        <dbReference type="ARBA" id="ARBA00023015"/>
    </source>
</evidence>
<reference evidence="5 6" key="1">
    <citation type="journal article" date="2017" name="Int. J. Syst. Evol. Microbiol.">
        <title>Roseitalea porphyridii gen. nov., sp. nov., isolated from a red alga, and reclassification of Hoeflea suaedae Chung et al. 2013 as Pseudohoeflea suaedae gen. nov., comb. nov.</title>
        <authorList>
            <person name="Hyeon J.W."/>
            <person name="Jeong S.E."/>
            <person name="Baek K."/>
            <person name="Jeon C.O."/>
        </authorList>
    </citation>
    <scope>NUCLEOTIDE SEQUENCE [LARGE SCALE GENOMIC DNA]</scope>
    <source>
        <strain evidence="5 6">MA7-20</strain>
    </source>
</reference>
<dbReference type="GO" id="GO:0003700">
    <property type="term" value="F:DNA-binding transcription factor activity"/>
    <property type="evidence" value="ECO:0007669"/>
    <property type="project" value="InterPro"/>
</dbReference>
<organism evidence="5 6">
    <name type="scientific">Roseitalea porphyridii</name>
    <dbReference type="NCBI Taxonomy" id="1852022"/>
    <lineage>
        <taxon>Bacteria</taxon>
        <taxon>Pseudomonadati</taxon>
        <taxon>Pseudomonadota</taxon>
        <taxon>Alphaproteobacteria</taxon>
        <taxon>Hyphomicrobiales</taxon>
        <taxon>Ahrensiaceae</taxon>
        <taxon>Roseitalea</taxon>
    </lineage>
</organism>
<dbReference type="SUPFAM" id="SSF46785">
    <property type="entry name" value="Winged helix' DNA-binding domain"/>
    <property type="match status" value="1"/>
</dbReference>
<dbReference type="PANTHER" id="PTHR33154">
    <property type="entry name" value="TRANSCRIPTIONAL REGULATOR, ARSR FAMILY"/>
    <property type="match status" value="1"/>
</dbReference>
<dbReference type="GeneID" id="90766920"/>
<dbReference type="InterPro" id="IPR036390">
    <property type="entry name" value="WH_DNA-bd_sf"/>
</dbReference>
<feature type="domain" description="HTH arsR-type" evidence="4">
    <location>
        <begin position="7"/>
        <end position="102"/>
    </location>
</feature>
<dbReference type="KEGG" id="rpod:E0E05_06390"/>
<keyword evidence="3" id="KW-0804">Transcription</keyword>
<sequence length="120" mass="13006">MKDCIQPPSHDDDRLARQLAALAHPARLHILRALACRRRSCCKDVVAKLPLAQSTVSQHLKVLADAGLVTVDRRRPHSHYQLDRRALDGLVGQLEGFVAACGTADAAADPLAEPKDTSLV</sequence>
<dbReference type="PROSITE" id="PS50987">
    <property type="entry name" value="HTH_ARSR_2"/>
    <property type="match status" value="1"/>
</dbReference>
<dbReference type="NCBIfam" id="NF033788">
    <property type="entry name" value="HTH_metalloreg"/>
    <property type="match status" value="1"/>
</dbReference>
<gene>
    <name evidence="5" type="ORF">E0E05_06390</name>
</gene>
<evidence type="ECO:0000259" key="4">
    <source>
        <dbReference type="PROSITE" id="PS50987"/>
    </source>
</evidence>
<accession>A0A4P6UZ04</accession>
<evidence type="ECO:0000313" key="6">
    <source>
        <dbReference type="Proteomes" id="UP000293719"/>
    </source>
</evidence>
<keyword evidence="1" id="KW-0805">Transcription regulation</keyword>
<dbReference type="Proteomes" id="UP000293719">
    <property type="component" value="Chromosome"/>
</dbReference>
<dbReference type="Pfam" id="PF01022">
    <property type="entry name" value="HTH_5"/>
    <property type="match status" value="1"/>
</dbReference>
<dbReference type="InterPro" id="IPR011991">
    <property type="entry name" value="ArsR-like_HTH"/>
</dbReference>
<dbReference type="GO" id="GO:0003677">
    <property type="term" value="F:DNA binding"/>
    <property type="evidence" value="ECO:0007669"/>
    <property type="project" value="UniProtKB-KW"/>
</dbReference>
<dbReference type="AlphaFoldDB" id="A0A4P6UZ04"/>
<dbReference type="Gene3D" id="1.10.10.10">
    <property type="entry name" value="Winged helix-like DNA-binding domain superfamily/Winged helix DNA-binding domain"/>
    <property type="match status" value="1"/>
</dbReference>
<dbReference type="PRINTS" id="PR00778">
    <property type="entry name" value="HTHARSR"/>
</dbReference>
<evidence type="ECO:0000256" key="3">
    <source>
        <dbReference type="ARBA" id="ARBA00023163"/>
    </source>
</evidence>
<dbReference type="RefSeq" id="WP_131615964.1">
    <property type="nucleotide sequence ID" value="NZ_CP036532.1"/>
</dbReference>
<dbReference type="InterPro" id="IPR001845">
    <property type="entry name" value="HTH_ArsR_DNA-bd_dom"/>
</dbReference>